<protein>
    <submittedName>
        <fullName evidence="1">Uncharacterized protein</fullName>
    </submittedName>
</protein>
<dbReference type="EMBL" id="GBXM01076684">
    <property type="protein sequence ID" value="JAH31893.1"/>
    <property type="molecule type" value="Transcribed_RNA"/>
</dbReference>
<accession>A0A0E9RUE8</accession>
<name>A0A0E9RUE8_ANGAN</name>
<sequence length="28" mass="3495">MSPQDYAYRFLLDIFSFLKMEKKHRNTD</sequence>
<organism evidence="1">
    <name type="scientific">Anguilla anguilla</name>
    <name type="common">European freshwater eel</name>
    <name type="synonym">Muraena anguilla</name>
    <dbReference type="NCBI Taxonomy" id="7936"/>
    <lineage>
        <taxon>Eukaryota</taxon>
        <taxon>Metazoa</taxon>
        <taxon>Chordata</taxon>
        <taxon>Craniata</taxon>
        <taxon>Vertebrata</taxon>
        <taxon>Euteleostomi</taxon>
        <taxon>Actinopterygii</taxon>
        <taxon>Neopterygii</taxon>
        <taxon>Teleostei</taxon>
        <taxon>Anguilliformes</taxon>
        <taxon>Anguillidae</taxon>
        <taxon>Anguilla</taxon>
    </lineage>
</organism>
<proteinExistence type="predicted"/>
<dbReference type="AlphaFoldDB" id="A0A0E9RUE8"/>
<reference evidence="1" key="1">
    <citation type="submission" date="2014-11" db="EMBL/GenBank/DDBJ databases">
        <authorList>
            <person name="Amaro Gonzalez C."/>
        </authorList>
    </citation>
    <scope>NUCLEOTIDE SEQUENCE</scope>
</reference>
<evidence type="ECO:0000313" key="1">
    <source>
        <dbReference type="EMBL" id="JAH31893.1"/>
    </source>
</evidence>
<reference evidence="1" key="2">
    <citation type="journal article" date="2015" name="Fish Shellfish Immunol.">
        <title>Early steps in the European eel (Anguilla anguilla)-Vibrio vulnificus interaction in the gills: Role of the RtxA13 toxin.</title>
        <authorList>
            <person name="Callol A."/>
            <person name="Pajuelo D."/>
            <person name="Ebbesson L."/>
            <person name="Teles M."/>
            <person name="MacKenzie S."/>
            <person name="Amaro C."/>
        </authorList>
    </citation>
    <scope>NUCLEOTIDE SEQUENCE</scope>
</reference>